<reference evidence="2 3" key="1">
    <citation type="submission" date="2017-11" db="EMBL/GenBank/DDBJ databases">
        <authorList>
            <person name="Kracher B."/>
        </authorList>
    </citation>
    <scope>NUCLEOTIDE SEQUENCE [LARGE SCALE GENOMIC DNA]</scope>
    <source>
        <strain evidence="2 3">RACE1</strain>
    </source>
</reference>
<dbReference type="Proteomes" id="UP000275772">
    <property type="component" value="Unassembled WGS sequence"/>
</dbReference>
<dbReference type="EMBL" id="UNSH01000051">
    <property type="protein sequence ID" value="SZF03551.1"/>
    <property type="molecule type" value="Genomic_DNA"/>
</dbReference>
<dbReference type="AlphaFoldDB" id="A0A383UT90"/>
<evidence type="ECO:0000256" key="1">
    <source>
        <dbReference type="SAM" id="MobiDB-lite"/>
    </source>
</evidence>
<proteinExistence type="predicted"/>
<evidence type="ECO:0000313" key="3">
    <source>
        <dbReference type="Proteomes" id="UP000275772"/>
    </source>
</evidence>
<accession>A0A383UT90</accession>
<organism evidence="2 3">
    <name type="scientific">Blumeria hordei</name>
    <name type="common">Barley powdery mildew</name>
    <name type="synonym">Blumeria graminis f. sp. hordei</name>
    <dbReference type="NCBI Taxonomy" id="2867405"/>
    <lineage>
        <taxon>Eukaryota</taxon>
        <taxon>Fungi</taxon>
        <taxon>Dikarya</taxon>
        <taxon>Ascomycota</taxon>
        <taxon>Pezizomycotina</taxon>
        <taxon>Leotiomycetes</taxon>
        <taxon>Erysiphales</taxon>
        <taxon>Erysiphaceae</taxon>
        <taxon>Blumeria</taxon>
    </lineage>
</organism>
<dbReference type="VEuPathDB" id="FungiDB:BLGHR1_14344"/>
<gene>
    <name evidence="2" type="ORF">BLGHR1_14344</name>
</gene>
<evidence type="ECO:0000313" key="2">
    <source>
        <dbReference type="EMBL" id="SZF03551.1"/>
    </source>
</evidence>
<name>A0A383UT90_BLUHO</name>
<feature type="region of interest" description="Disordered" evidence="1">
    <location>
        <begin position="131"/>
        <end position="152"/>
    </location>
</feature>
<sequence length="236" mass="27392">MLRLLLRRGGINTGRIRAGIVRQLAAVLQFEELLEWNNNDLVKTDLLSKSRFYQKKLRLLNSTDSQAAQPQPMTTARTLQTMNFVETSDVHLQRTPPDTTSRPPRFLYRTPAAYNVVYEQPEPSYISARKIRQPQRQPRLNSSLASSACSPAPHYEQPPVFQTFHHDPYADLPRNVPNEKMEPPAVIIFSKKWNKKNNFHGLMYEVFDDKVNQFLRACKSLEIRPSQFHAIFDRMP</sequence>
<protein>
    <submittedName>
        <fullName evidence="2">Uncharacterized protein</fullName>
    </submittedName>
</protein>
<feature type="compositionally biased region" description="Low complexity" evidence="1">
    <location>
        <begin position="142"/>
        <end position="152"/>
    </location>
</feature>